<dbReference type="RefSeq" id="WP_102064962.1">
    <property type="nucleotide sequence ID" value="NZ_PKQE01000001.1"/>
</dbReference>
<proteinExistence type="predicted"/>
<evidence type="ECO:0000313" key="2">
    <source>
        <dbReference type="Proteomes" id="UP000234456"/>
    </source>
</evidence>
<dbReference type="AlphaFoldDB" id="A0A2N4TXX9"/>
<organism evidence="1 2">
    <name type="scientific">Ralstonia pickettii</name>
    <name type="common">Burkholderia pickettii</name>
    <dbReference type="NCBI Taxonomy" id="329"/>
    <lineage>
        <taxon>Bacteria</taxon>
        <taxon>Pseudomonadati</taxon>
        <taxon>Pseudomonadota</taxon>
        <taxon>Betaproteobacteria</taxon>
        <taxon>Burkholderiales</taxon>
        <taxon>Burkholderiaceae</taxon>
        <taxon>Ralstonia</taxon>
    </lineage>
</organism>
<evidence type="ECO:0008006" key="3">
    <source>
        <dbReference type="Google" id="ProtNLM"/>
    </source>
</evidence>
<dbReference type="Proteomes" id="UP000234456">
    <property type="component" value="Unassembled WGS sequence"/>
</dbReference>
<evidence type="ECO:0000313" key="1">
    <source>
        <dbReference type="EMBL" id="PLC44551.1"/>
    </source>
</evidence>
<name>A0A2N4TXX9_RALPI</name>
<dbReference type="OrthoDB" id="6629043at2"/>
<comment type="caution">
    <text evidence="1">The sequence shown here is derived from an EMBL/GenBank/DDBJ whole genome shotgun (WGS) entry which is preliminary data.</text>
</comment>
<gene>
    <name evidence="1" type="ORF">C0Q88_07680</name>
</gene>
<reference evidence="1 2" key="1">
    <citation type="submission" date="2017-12" db="EMBL/GenBank/DDBJ databases">
        <title>Draft genome sequence of Ralstonia pickettii 52.</title>
        <authorList>
            <person name="Zheng B."/>
        </authorList>
    </citation>
    <scope>NUCLEOTIDE SEQUENCE [LARGE SCALE GENOMIC DNA]</scope>
    <source>
        <strain evidence="1 2">52</strain>
    </source>
</reference>
<protein>
    <recommendedName>
        <fullName evidence="3">MarR family transcriptional regulator</fullName>
    </recommendedName>
</protein>
<dbReference type="InterPro" id="IPR036390">
    <property type="entry name" value="WH_DNA-bd_sf"/>
</dbReference>
<sequence>MHLTVKQIELMRVIGAGNPDGSPADLDQVLERLSYETTKASLQFSIRALIKHGLIEKGTREKRRGRQRVLLLITPAGSMHVRPTGTVGAAAVVVSEEQDRAEQTLSALAGEEYVDAADEFLEP</sequence>
<accession>A0A2N4TXX9</accession>
<dbReference type="SUPFAM" id="SSF46785">
    <property type="entry name" value="Winged helix' DNA-binding domain"/>
    <property type="match status" value="1"/>
</dbReference>
<dbReference type="EMBL" id="PKQE01000001">
    <property type="protein sequence ID" value="PLC44551.1"/>
    <property type="molecule type" value="Genomic_DNA"/>
</dbReference>